<dbReference type="RefSeq" id="WP_345499839.1">
    <property type="nucleotide sequence ID" value="NZ_BAABJM010000010.1"/>
</dbReference>
<evidence type="ECO:0000313" key="4">
    <source>
        <dbReference type="Proteomes" id="UP001500603"/>
    </source>
</evidence>
<evidence type="ECO:0000259" key="2">
    <source>
        <dbReference type="Pfam" id="PF00582"/>
    </source>
</evidence>
<keyword evidence="4" id="KW-1185">Reference proteome</keyword>
<dbReference type="InterPro" id="IPR014729">
    <property type="entry name" value="Rossmann-like_a/b/a_fold"/>
</dbReference>
<proteinExistence type="inferred from homology"/>
<dbReference type="PRINTS" id="PR01438">
    <property type="entry name" value="UNVRSLSTRESS"/>
</dbReference>
<name>A0ABP9L4F8_9NOCA</name>
<dbReference type="EMBL" id="BAABJM010000010">
    <property type="protein sequence ID" value="GAA5069380.1"/>
    <property type="molecule type" value="Genomic_DNA"/>
</dbReference>
<protein>
    <submittedName>
        <fullName evidence="3">Universal stress protein</fullName>
    </submittedName>
</protein>
<evidence type="ECO:0000313" key="3">
    <source>
        <dbReference type="EMBL" id="GAA5069380.1"/>
    </source>
</evidence>
<dbReference type="Pfam" id="PF00582">
    <property type="entry name" value="Usp"/>
    <property type="match status" value="2"/>
</dbReference>
<dbReference type="Proteomes" id="UP001500603">
    <property type="component" value="Unassembled WGS sequence"/>
</dbReference>
<feature type="domain" description="UspA" evidence="2">
    <location>
        <begin position="6"/>
        <end position="149"/>
    </location>
</feature>
<organism evidence="3 4">
    <name type="scientific">Nocardia callitridis</name>
    <dbReference type="NCBI Taxonomy" id="648753"/>
    <lineage>
        <taxon>Bacteria</taxon>
        <taxon>Bacillati</taxon>
        <taxon>Actinomycetota</taxon>
        <taxon>Actinomycetes</taxon>
        <taxon>Mycobacteriales</taxon>
        <taxon>Nocardiaceae</taxon>
        <taxon>Nocardia</taxon>
    </lineage>
</organism>
<gene>
    <name evidence="3" type="ORF">GCM10023318_60600</name>
</gene>
<comment type="caution">
    <text evidence="3">The sequence shown here is derived from an EMBL/GenBank/DDBJ whole genome shotgun (WGS) entry which is preliminary data.</text>
</comment>
<dbReference type="InterPro" id="IPR006016">
    <property type="entry name" value="UspA"/>
</dbReference>
<dbReference type="PANTHER" id="PTHR46268:SF6">
    <property type="entry name" value="UNIVERSAL STRESS PROTEIN UP12"/>
    <property type="match status" value="1"/>
</dbReference>
<dbReference type="Gene3D" id="3.40.50.620">
    <property type="entry name" value="HUPs"/>
    <property type="match status" value="2"/>
</dbReference>
<dbReference type="PANTHER" id="PTHR46268">
    <property type="entry name" value="STRESS RESPONSE PROTEIN NHAX"/>
    <property type="match status" value="1"/>
</dbReference>
<feature type="domain" description="UspA" evidence="2">
    <location>
        <begin position="160"/>
        <end position="287"/>
    </location>
</feature>
<reference evidence="4" key="1">
    <citation type="journal article" date="2019" name="Int. J. Syst. Evol. Microbiol.">
        <title>The Global Catalogue of Microorganisms (GCM) 10K type strain sequencing project: providing services to taxonomists for standard genome sequencing and annotation.</title>
        <authorList>
            <consortium name="The Broad Institute Genomics Platform"/>
            <consortium name="The Broad Institute Genome Sequencing Center for Infectious Disease"/>
            <person name="Wu L."/>
            <person name="Ma J."/>
        </authorList>
    </citation>
    <scope>NUCLEOTIDE SEQUENCE [LARGE SCALE GENOMIC DNA]</scope>
    <source>
        <strain evidence="4">JCM 18298</strain>
    </source>
</reference>
<accession>A0ABP9L4F8</accession>
<sequence length="290" mass="30675">MRNHGSILVGVDGSAGSIAALGWAARAAAVHRAPLRLVHMVDPTADYGPGATEPLTSTDYTRLEDHGRWILDTCAHDAKQIVDTVDLTPIEIGTELVFGASGPALVDRSAQCRALVVGSRERGSMRRALLGSVSAMLARRALCPVVVVRDGVRGSATKDPIVVGVDGTQISEPAIEAALIEASARGVALLAMHASSESDLTEPQGDRAIGTMVLAESLAGWQERFPEVEIRREIVYDRPVHRLLECSEHAQLLVVGSRGRGGFASMLFGSTSQAVLLSAQCPIMVLRDTG</sequence>
<dbReference type="SUPFAM" id="SSF52402">
    <property type="entry name" value="Adenine nucleotide alpha hydrolases-like"/>
    <property type="match status" value="2"/>
</dbReference>
<dbReference type="InterPro" id="IPR006015">
    <property type="entry name" value="Universal_stress_UspA"/>
</dbReference>
<evidence type="ECO:0000256" key="1">
    <source>
        <dbReference type="ARBA" id="ARBA00008791"/>
    </source>
</evidence>
<comment type="similarity">
    <text evidence="1">Belongs to the universal stress protein A family.</text>
</comment>